<dbReference type="AlphaFoldDB" id="A0A9P6CUP5"/>
<keyword evidence="2" id="KW-1185">Reference proteome</keyword>
<name>A0A9P6CUP5_9AGAR</name>
<accession>A0A9P6CUP5</accession>
<dbReference type="Proteomes" id="UP000807469">
    <property type="component" value="Unassembled WGS sequence"/>
</dbReference>
<protein>
    <submittedName>
        <fullName evidence="1">Uncharacterized protein</fullName>
    </submittedName>
</protein>
<comment type="caution">
    <text evidence="1">The sequence shown here is derived from an EMBL/GenBank/DDBJ whole genome shotgun (WGS) entry which is preliminary data.</text>
</comment>
<reference evidence="1" key="1">
    <citation type="submission" date="2020-11" db="EMBL/GenBank/DDBJ databases">
        <authorList>
            <consortium name="DOE Joint Genome Institute"/>
            <person name="Ahrendt S."/>
            <person name="Riley R."/>
            <person name="Andreopoulos W."/>
            <person name="Labutti K."/>
            <person name="Pangilinan J."/>
            <person name="Ruiz-Duenas F.J."/>
            <person name="Barrasa J.M."/>
            <person name="Sanchez-Garcia M."/>
            <person name="Camarero S."/>
            <person name="Miyauchi S."/>
            <person name="Serrano A."/>
            <person name="Linde D."/>
            <person name="Babiker R."/>
            <person name="Drula E."/>
            <person name="Ayuso-Fernandez I."/>
            <person name="Pacheco R."/>
            <person name="Padilla G."/>
            <person name="Ferreira P."/>
            <person name="Barriuso J."/>
            <person name="Kellner H."/>
            <person name="Castanera R."/>
            <person name="Alfaro M."/>
            <person name="Ramirez L."/>
            <person name="Pisabarro A.G."/>
            <person name="Kuo A."/>
            <person name="Tritt A."/>
            <person name="Lipzen A."/>
            <person name="He G."/>
            <person name="Yan M."/>
            <person name="Ng V."/>
            <person name="Cullen D."/>
            <person name="Martin F."/>
            <person name="Rosso M.-N."/>
            <person name="Henrissat B."/>
            <person name="Hibbett D."/>
            <person name="Martinez A.T."/>
            <person name="Grigoriev I.V."/>
        </authorList>
    </citation>
    <scope>NUCLEOTIDE SEQUENCE</scope>
    <source>
        <strain evidence="1">CIRM-BRFM 674</strain>
    </source>
</reference>
<organism evidence="1 2">
    <name type="scientific">Pholiota conissans</name>
    <dbReference type="NCBI Taxonomy" id="109636"/>
    <lineage>
        <taxon>Eukaryota</taxon>
        <taxon>Fungi</taxon>
        <taxon>Dikarya</taxon>
        <taxon>Basidiomycota</taxon>
        <taxon>Agaricomycotina</taxon>
        <taxon>Agaricomycetes</taxon>
        <taxon>Agaricomycetidae</taxon>
        <taxon>Agaricales</taxon>
        <taxon>Agaricineae</taxon>
        <taxon>Strophariaceae</taxon>
        <taxon>Pholiota</taxon>
    </lineage>
</organism>
<gene>
    <name evidence="1" type="ORF">BDN70DRAFT_886563</name>
</gene>
<evidence type="ECO:0000313" key="1">
    <source>
        <dbReference type="EMBL" id="KAF9472793.1"/>
    </source>
</evidence>
<evidence type="ECO:0000313" key="2">
    <source>
        <dbReference type="Proteomes" id="UP000807469"/>
    </source>
</evidence>
<dbReference type="PROSITE" id="PS51257">
    <property type="entry name" value="PROKAR_LIPOPROTEIN"/>
    <property type="match status" value="1"/>
</dbReference>
<proteinExistence type="predicted"/>
<sequence length="86" mass="9676">MASRASHPTSIGRPSFLAPLLFCSCHRISSYVHTFRIDCRVCQVSRCVTDIHSRDATYVVLFRDAPSWISPKCVPLSYALNGQLVY</sequence>
<dbReference type="EMBL" id="MU155497">
    <property type="protein sequence ID" value="KAF9472793.1"/>
    <property type="molecule type" value="Genomic_DNA"/>
</dbReference>